<evidence type="ECO:0000256" key="4">
    <source>
        <dbReference type="ARBA" id="ARBA00022729"/>
    </source>
</evidence>
<dbReference type="Pfam" id="PF03349">
    <property type="entry name" value="Toluene_X"/>
    <property type="match status" value="1"/>
</dbReference>
<comment type="subcellular location">
    <subcellularLocation>
        <location evidence="1">Cell outer membrane</location>
        <topology evidence="1">Multi-pass membrane protein</topology>
    </subcellularLocation>
</comment>
<sequence>MRRYITAIVIFSLVFFALSSLSNGAGFLIYEHGAAAMAMGGAFVALANNPSAIFHNPAGIAFLEGTQISFGTTLITSNSSLELTNLATTVEAVSQWFYPSNFYISHKMNDRVAVGFGFFNPYGLGTKWPEDYALRFISTEAEMKTFFFNPVVAVKLDENFSVSVGVTYVYGILELNRVNLINLTAYGGSIYEAPIVVKGTGDAIGLNAGALYRGENFSLGFNWRGGFDLNLEGDLALDNSNIPAPFLAAVPTEADVTTTMSMPHILGFGVAFNLTESLIFTADLHYVLWSSFEELALEIDYPDPVPDDTETFEQNWKDSYVLRGGFQYTVNEKFALRAGFLYDKTPQPVEAMDPLLADANRWALTGGFGYKSGNFVVDVAYQYEPFIDRESENRDVVLHPVTGTNLGLGTYSTTAHLIGMSIGFVF</sequence>
<dbReference type="PANTHER" id="PTHR35093">
    <property type="entry name" value="OUTER MEMBRANE PROTEIN NMB0088-RELATED"/>
    <property type="match status" value="1"/>
</dbReference>
<dbReference type="InterPro" id="IPR005017">
    <property type="entry name" value="OMPP1/FadL/TodX"/>
</dbReference>
<evidence type="ECO:0000256" key="6">
    <source>
        <dbReference type="ARBA" id="ARBA00023237"/>
    </source>
</evidence>
<evidence type="ECO:0000256" key="1">
    <source>
        <dbReference type="ARBA" id="ARBA00004571"/>
    </source>
</evidence>
<evidence type="ECO:0000256" key="3">
    <source>
        <dbReference type="ARBA" id="ARBA00022692"/>
    </source>
</evidence>
<gene>
    <name evidence="7" type="ORF">LCGC14_0518460</name>
</gene>
<keyword evidence="4" id="KW-0732">Signal</keyword>
<keyword evidence="3" id="KW-0812">Transmembrane</keyword>
<evidence type="ECO:0000256" key="2">
    <source>
        <dbReference type="ARBA" id="ARBA00022452"/>
    </source>
</evidence>
<dbReference type="Gene3D" id="2.40.160.60">
    <property type="entry name" value="Outer membrane protein transport protein (OMPP1/FadL/TodX)"/>
    <property type="match status" value="1"/>
</dbReference>
<keyword evidence="2" id="KW-1134">Transmembrane beta strand</keyword>
<keyword evidence="5" id="KW-0472">Membrane</keyword>
<dbReference type="PANTHER" id="PTHR35093:SF8">
    <property type="entry name" value="OUTER MEMBRANE PROTEIN NMB0088-RELATED"/>
    <property type="match status" value="1"/>
</dbReference>
<dbReference type="EMBL" id="LAZR01000646">
    <property type="protein sequence ID" value="KKN61769.1"/>
    <property type="molecule type" value="Genomic_DNA"/>
</dbReference>
<dbReference type="GO" id="GO:0009279">
    <property type="term" value="C:cell outer membrane"/>
    <property type="evidence" value="ECO:0007669"/>
    <property type="project" value="UniProtKB-SubCell"/>
</dbReference>
<keyword evidence="6" id="KW-0998">Cell outer membrane</keyword>
<organism evidence="7">
    <name type="scientific">marine sediment metagenome</name>
    <dbReference type="NCBI Taxonomy" id="412755"/>
    <lineage>
        <taxon>unclassified sequences</taxon>
        <taxon>metagenomes</taxon>
        <taxon>ecological metagenomes</taxon>
    </lineage>
</organism>
<dbReference type="AlphaFoldDB" id="A0A0F9S408"/>
<evidence type="ECO:0000313" key="7">
    <source>
        <dbReference type="EMBL" id="KKN61769.1"/>
    </source>
</evidence>
<accession>A0A0F9S408</accession>
<dbReference type="GO" id="GO:0015483">
    <property type="term" value="F:long-chain fatty acid transporting porin activity"/>
    <property type="evidence" value="ECO:0007669"/>
    <property type="project" value="TreeGrafter"/>
</dbReference>
<protein>
    <submittedName>
        <fullName evidence="7">Uncharacterized protein</fullName>
    </submittedName>
</protein>
<evidence type="ECO:0000256" key="5">
    <source>
        <dbReference type="ARBA" id="ARBA00023136"/>
    </source>
</evidence>
<reference evidence="7" key="1">
    <citation type="journal article" date="2015" name="Nature">
        <title>Complex archaea that bridge the gap between prokaryotes and eukaryotes.</title>
        <authorList>
            <person name="Spang A."/>
            <person name="Saw J.H."/>
            <person name="Jorgensen S.L."/>
            <person name="Zaremba-Niedzwiedzka K."/>
            <person name="Martijn J."/>
            <person name="Lind A.E."/>
            <person name="van Eijk R."/>
            <person name="Schleper C."/>
            <person name="Guy L."/>
            <person name="Ettema T.J."/>
        </authorList>
    </citation>
    <scope>NUCLEOTIDE SEQUENCE</scope>
</reference>
<comment type="caution">
    <text evidence="7">The sequence shown here is derived from an EMBL/GenBank/DDBJ whole genome shotgun (WGS) entry which is preliminary data.</text>
</comment>
<proteinExistence type="predicted"/>
<dbReference type="SUPFAM" id="SSF56935">
    <property type="entry name" value="Porins"/>
    <property type="match status" value="1"/>
</dbReference>
<name>A0A0F9S408_9ZZZZ</name>